<evidence type="ECO:0000313" key="2">
    <source>
        <dbReference type="EMBL" id="ESK87802.1"/>
    </source>
</evidence>
<evidence type="ECO:0000313" key="3">
    <source>
        <dbReference type="Proteomes" id="UP000017559"/>
    </source>
</evidence>
<dbReference type="Proteomes" id="UP000017559">
    <property type="component" value="Unassembled WGS sequence"/>
</dbReference>
<accession>V2X1W2</accession>
<feature type="compositionally biased region" description="Low complexity" evidence="1">
    <location>
        <begin position="23"/>
        <end position="63"/>
    </location>
</feature>
<feature type="region of interest" description="Disordered" evidence="1">
    <location>
        <begin position="141"/>
        <end position="193"/>
    </location>
</feature>
<proteinExistence type="predicted"/>
<dbReference type="InterPro" id="IPR046521">
    <property type="entry name" value="DUF6698"/>
</dbReference>
<feature type="non-terminal residue" evidence="2">
    <location>
        <position position="408"/>
    </location>
</feature>
<feature type="region of interest" description="Disordered" evidence="1">
    <location>
        <begin position="1"/>
        <end position="113"/>
    </location>
</feature>
<protein>
    <submittedName>
        <fullName evidence="2">Uncharacterized protein</fullName>
    </submittedName>
</protein>
<keyword evidence="3" id="KW-1185">Reference proteome</keyword>
<reference evidence="2 3" key="1">
    <citation type="journal article" date="2014" name="BMC Genomics">
        <title>Genome and secretome analysis of the hemibiotrophic fungal pathogen, Moniliophthora roreri, which causes frosty pod rot disease of cacao: mechanisms of the biotrophic and necrotrophic phases.</title>
        <authorList>
            <person name="Meinhardt L.W."/>
            <person name="Costa G.G.L."/>
            <person name="Thomazella D.P.T."/>
            <person name="Teixeira P.J.P.L."/>
            <person name="Carazzolle M.F."/>
            <person name="Schuster S.C."/>
            <person name="Carlson J.E."/>
            <person name="Guiltinan M.J."/>
            <person name="Mieczkowski P."/>
            <person name="Farmer A."/>
            <person name="Ramaraj T."/>
            <person name="Crozier J."/>
            <person name="Davis R.E."/>
            <person name="Shao J."/>
            <person name="Melnick R.L."/>
            <person name="Pereira G.A.G."/>
            <person name="Bailey B.A."/>
        </authorList>
    </citation>
    <scope>NUCLEOTIDE SEQUENCE [LARGE SCALE GENOMIC DNA]</scope>
    <source>
        <strain evidence="2 3">MCA 2997</strain>
    </source>
</reference>
<sequence length="408" mass="45933">MGPKPKTHLPQTTNTVHSHKATSSNAPPSSHVPSSSLSPPHSDPPSSNSFHSGSSSSTNSTPPSSDPPPTDQDTQLPARKKAQQDMEKHMNDIKAKAARDKRRIKLTPPTNLGKKFEALAKSYWQSIELVLAAEVALVPQGDGEQENNSDDKDPNDGDEQGGEVQNMNGQDEDKAMQQDVKADSSKDNEEAEEEVDKELALVAWQKIQKQCPKLLGLLDYCLNAAEEGVDIYHYVLKKISKSIQTQDTFKLKDKTYDLVSPNQYKMILPNDYQPKFTGSKDSCRSHNKLLSLFLANQQDVNLFRQKVNLFDNADHWKGLQIILTSPSSVYRKKTQATQLDNASICGISRITGELVPYIATIVHFTLSSMPLWRLKWNGFNYCQFYYNLHKLWDSRTDAWKEKVTEKWN</sequence>
<gene>
    <name evidence="2" type="ORF">Moror_15342</name>
</gene>
<feature type="compositionally biased region" description="Basic and acidic residues" evidence="1">
    <location>
        <begin position="82"/>
        <end position="98"/>
    </location>
</feature>
<dbReference type="AlphaFoldDB" id="V2X1W2"/>
<dbReference type="HOGENOM" id="CLU_675384_0_0_1"/>
<dbReference type="Pfam" id="PF20414">
    <property type="entry name" value="DUF6698"/>
    <property type="match status" value="1"/>
</dbReference>
<dbReference type="EMBL" id="AWSO01000736">
    <property type="protein sequence ID" value="ESK87802.1"/>
    <property type="molecule type" value="Genomic_DNA"/>
</dbReference>
<dbReference type="OrthoDB" id="3220614at2759"/>
<name>V2X1W2_MONRO</name>
<evidence type="ECO:0000256" key="1">
    <source>
        <dbReference type="SAM" id="MobiDB-lite"/>
    </source>
</evidence>
<organism evidence="2 3">
    <name type="scientific">Moniliophthora roreri (strain MCA 2997)</name>
    <name type="common">Cocoa frosty pod rot fungus</name>
    <name type="synonym">Crinipellis roreri</name>
    <dbReference type="NCBI Taxonomy" id="1381753"/>
    <lineage>
        <taxon>Eukaryota</taxon>
        <taxon>Fungi</taxon>
        <taxon>Dikarya</taxon>
        <taxon>Basidiomycota</taxon>
        <taxon>Agaricomycotina</taxon>
        <taxon>Agaricomycetes</taxon>
        <taxon>Agaricomycetidae</taxon>
        <taxon>Agaricales</taxon>
        <taxon>Marasmiineae</taxon>
        <taxon>Marasmiaceae</taxon>
        <taxon>Moniliophthora</taxon>
    </lineage>
</organism>
<dbReference type="KEGG" id="mrr:Moror_15342"/>
<feature type="compositionally biased region" description="Basic and acidic residues" evidence="1">
    <location>
        <begin position="171"/>
        <end position="188"/>
    </location>
</feature>
<comment type="caution">
    <text evidence="2">The sequence shown here is derived from an EMBL/GenBank/DDBJ whole genome shotgun (WGS) entry which is preliminary data.</text>
</comment>